<dbReference type="AlphaFoldDB" id="A0A0M3IMX2"/>
<evidence type="ECO:0000313" key="1">
    <source>
        <dbReference type="Proteomes" id="UP000036681"/>
    </source>
</evidence>
<dbReference type="Proteomes" id="UP000036681">
    <property type="component" value="Unplaced"/>
</dbReference>
<sequence length="106" mass="12190">MHELLMKESLSKCEGIEYGYLVTCIERNMHDLLKTHRKMAIVGEVCCSTNKSATRWCKTACESAMYAPTLEIAERLKRIEYFCDNGIQMDSVCLFIILFCLNLDIP</sequence>
<protein>
    <submittedName>
        <fullName evidence="2">Saposin B-type domain-containing protein</fullName>
    </submittedName>
</protein>
<dbReference type="Pfam" id="PF09232">
    <property type="entry name" value="Caenor_Her-1"/>
    <property type="match status" value="1"/>
</dbReference>
<evidence type="ECO:0000313" key="2">
    <source>
        <dbReference type="WBParaSite" id="ALUE_0002010001-mRNA-1"/>
    </source>
</evidence>
<dbReference type="WBParaSite" id="ALUE_0002010001-mRNA-1">
    <property type="protein sequence ID" value="ALUE_0002010001-mRNA-1"/>
    <property type="gene ID" value="ALUE_0002010001"/>
</dbReference>
<reference evidence="2" key="1">
    <citation type="submission" date="2017-02" db="UniProtKB">
        <authorList>
            <consortium name="WormBaseParasite"/>
        </authorList>
    </citation>
    <scope>IDENTIFICATION</scope>
</reference>
<dbReference type="InterPro" id="IPR015313">
    <property type="entry name" value="Her-1"/>
</dbReference>
<dbReference type="SUPFAM" id="SSF110014">
    <property type="entry name" value="Her-1"/>
    <property type="match status" value="1"/>
</dbReference>
<proteinExistence type="predicted"/>
<dbReference type="InterPro" id="IPR036341">
    <property type="entry name" value="Her-1_sf"/>
</dbReference>
<organism evidence="1 2">
    <name type="scientific">Ascaris lumbricoides</name>
    <name type="common">Giant roundworm</name>
    <dbReference type="NCBI Taxonomy" id="6252"/>
    <lineage>
        <taxon>Eukaryota</taxon>
        <taxon>Metazoa</taxon>
        <taxon>Ecdysozoa</taxon>
        <taxon>Nematoda</taxon>
        <taxon>Chromadorea</taxon>
        <taxon>Rhabditida</taxon>
        <taxon>Spirurina</taxon>
        <taxon>Ascaridomorpha</taxon>
        <taxon>Ascaridoidea</taxon>
        <taxon>Ascarididae</taxon>
        <taxon>Ascaris</taxon>
    </lineage>
</organism>
<keyword evidence="1" id="KW-1185">Reference proteome</keyword>
<accession>A0A0M3IMX2</accession>
<name>A0A0M3IMX2_ASCLU</name>